<evidence type="ECO:0000256" key="2">
    <source>
        <dbReference type="ARBA" id="ARBA00004167"/>
    </source>
</evidence>
<evidence type="ECO:0000313" key="14">
    <source>
        <dbReference type="EMBL" id="AHZ12854.1"/>
    </source>
</evidence>
<dbReference type="PRINTS" id="PR00385">
    <property type="entry name" value="P450"/>
</dbReference>
<evidence type="ECO:0000256" key="4">
    <source>
        <dbReference type="ARBA" id="ARBA00022617"/>
    </source>
</evidence>
<dbReference type="CDD" id="cd11073">
    <property type="entry name" value="CYP76-like"/>
    <property type="match status" value="1"/>
</dbReference>
<comment type="similarity">
    <text evidence="3 13">Belongs to the cytochrome P450 family.</text>
</comment>
<evidence type="ECO:0000256" key="1">
    <source>
        <dbReference type="ARBA" id="ARBA00001971"/>
    </source>
</evidence>
<name>A0A0R5HWY5_9LAMI</name>
<evidence type="ECO:0000256" key="7">
    <source>
        <dbReference type="ARBA" id="ARBA00022989"/>
    </source>
</evidence>
<evidence type="ECO:0000256" key="9">
    <source>
        <dbReference type="ARBA" id="ARBA00023004"/>
    </source>
</evidence>
<evidence type="ECO:0000256" key="6">
    <source>
        <dbReference type="ARBA" id="ARBA00022723"/>
    </source>
</evidence>
<dbReference type="InterPro" id="IPR017972">
    <property type="entry name" value="Cyt_P450_CS"/>
</dbReference>
<dbReference type="GO" id="GO:0004497">
    <property type="term" value="F:monooxygenase activity"/>
    <property type="evidence" value="ECO:0007669"/>
    <property type="project" value="UniProtKB-KW"/>
</dbReference>
<dbReference type="InterPro" id="IPR002401">
    <property type="entry name" value="Cyt_P450_E_grp-I"/>
</dbReference>
<keyword evidence="10 13" id="KW-0503">Monooxygenase</keyword>
<dbReference type="Pfam" id="PF00067">
    <property type="entry name" value="p450"/>
    <property type="match status" value="1"/>
</dbReference>
<keyword evidence="8 13" id="KW-0560">Oxidoreductase</keyword>
<comment type="subcellular location">
    <subcellularLocation>
        <location evidence="2">Membrane</location>
        <topology evidence="2">Single-pass membrane protein</topology>
    </subcellularLocation>
</comment>
<evidence type="ECO:0000256" key="12">
    <source>
        <dbReference type="PIRSR" id="PIRSR602401-1"/>
    </source>
</evidence>
<dbReference type="SMR" id="A0A0R5HWY5"/>
<keyword evidence="4 12" id="KW-0349">Heme</keyword>
<dbReference type="PRINTS" id="PR00463">
    <property type="entry name" value="EP450I"/>
</dbReference>
<evidence type="ECO:0000256" key="13">
    <source>
        <dbReference type="RuleBase" id="RU000461"/>
    </source>
</evidence>
<dbReference type="PROSITE" id="PS00086">
    <property type="entry name" value="CYTOCHROME_P450"/>
    <property type="match status" value="1"/>
</dbReference>
<dbReference type="GO" id="GO:0016114">
    <property type="term" value="P:terpenoid biosynthetic process"/>
    <property type="evidence" value="ECO:0007669"/>
    <property type="project" value="UniProtKB-ARBA"/>
</dbReference>
<dbReference type="SUPFAM" id="SSF48264">
    <property type="entry name" value="Cytochrome P450"/>
    <property type="match status" value="1"/>
</dbReference>
<feature type="binding site" description="axial binding residue" evidence="12">
    <location>
        <position position="435"/>
    </location>
    <ligand>
        <name>heme</name>
        <dbReference type="ChEBI" id="CHEBI:30413"/>
    </ligand>
    <ligandPart>
        <name>Fe</name>
        <dbReference type="ChEBI" id="CHEBI:18248"/>
    </ligandPart>
</feature>
<organism evidence="14">
    <name type="scientific">Plectranthus barbatus</name>
    <dbReference type="NCBI Taxonomy" id="41228"/>
    <lineage>
        <taxon>Eukaryota</taxon>
        <taxon>Viridiplantae</taxon>
        <taxon>Streptophyta</taxon>
        <taxon>Embryophyta</taxon>
        <taxon>Tracheophyta</taxon>
        <taxon>Spermatophyta</taxon>
        <taxon>Magnoliopsida</taxon>
        <taxon>eudicotyledons</taxon>
        <taxon>Gunneridae</taxon>
        <taxon>Pentapetalae</taxon>
        <taxon>asterids</taxon>
        <taxon>lamiids</taxon>
        <taxon>Lamiales</taxon>
        <taxon>Lamiaceae</taxon>
        <taxon>Nepetoideae</taxon>
        <taxon>Ocimeae</taxon>
        <taxon>Plectranthinae</taxon>
        <taxon>Plectranthus</taxon>
    </lineage>
</organism>
<dbReference type="PANTHER" id="PTHR47950:SF4">
    <property type="entry name" value="GERANIOL 8-HYDROXYLASE-LIKE"/>
    <property type="match status" value="1"/>
</dbReference>
<keyword evidence="9 12" id="KW-0408">Iron</keyword>
<dbReference type="InterPro" id="IPR036396">
    <property type="entry name" value="Cyt_P450_sf"/>
</dbReference>
<sequence length="492" mass="55569">MGFLPVVIAVVLAIWFECRRRRRSAKLPPGPYPFPIIGNILQLGSSPHLSITKLSKTYGPLMSLRLGQIYTVVVSSPEMAREVLQKHDLAFSRRMVPAAAQSMGHHKSSLVFLPVGDDWRKIRKICKEQMLLSQRMQGSEWLRQAKLGTLLEYVRHCCDEGRVVNVAQAIFICTLNLMSATLFSIQVAEFESDAAQEFKKAVENITRAVAVPNLGDYFSILKPLDLQGIKRNADFHLARMLGLIEDIINERLQSRSASSPKKSDLLETLLDGGTGEDEDQLTINFISHVLLDLFFAGSDTTATTAERAMSELLRNPEKMQRAKQEMRSVIGPDKQVQESDMTRLPYLRAIIKETLRCYPAAPFLIPRKSDCEVEIGGYVIPNSTQILVNVWAYSKDAKLWPDPDEFMPERFLDRKINYRGRDYELIPFGSGRRMCPGLELADRMVPMLLATLIHNFDWELEPGAQSLDMTSSFGINLRKAIPLKAIPIKPTY</sequence>
<keyword evidence="11" id="KW-0472">Membrane</keyword>
<evidence type="ECO:0000256" key="8">
    <source>
        <dbReference type="ARBA" id="ARBA00023002"/>
    </source>
</evidence>
<dbReference type="EMBL" id="KF643241">
    <property type="protein sequence ID" value="AHZ12854.1"/>
    <property type="molecule type" value="mRNA"/>
</dbReference>
<evidence type="ECO:0000256" key="11">
    <source>
        <dbReference type="ARBA" id="ARBA00023136"/>
    </source>
</evidence>
<reference evidence="14" key="1">
    <citation type="submission" date="2013-09" db="EMBL/GenBank/DDBJ databases">
        <title>Molecular cloning and characterization of CYP76 from Coleus forskohlii.</title>
        <authorList>
            <person name="Awasthi P."/>
            <person name="Gandhi S."/>
            <person name="Bedi Y.S."/>
        </authorList>
    </citation>
    <scope>NUCLEOTIDE SEQUENCE</scope>
</reference>
<keyword evidence="7" id="KW-1133">Transmembrane helix</keyword>
<dbReference type="AlphaFoldDB" id="A0A0R5HWY5"/>
<keyword evidence="6 12" id="KW-0479">Metal-binding</keyword>
<dbReference type="GO" id="GO:0005506">
    <property type="term" value="F:iron ion binding"/>
    <property type="evidence" value="ECO:0007669"/>
    <property type="project" value="InterPro"/>
</dbReference>
<comment type="cofactor">
    <cofactor evidence="1 12">
        <name>heme</name>
        <dbReference type="ChEBI" id="CHEBI:30413"/>
    </cofactor>
</comment>
<evidence type="ECO:0000256" key="5">
    <source>
        <dbReference type="ARBA" id="ARBA00022692"/>
    </source>
</evidence>
<accession>A0A0R5HWY5</accession>
<keyword evidence="5" id="KW-0812">Transmembrane</keyword>
<dbReference type="InterPro" id="IPR001128">
    <property type="entry name" value="Cyt_P450"/>
</dbReference>
<dbReference type="GO" id="GO:0020037">
    <property type="term" value="F:heme binding"/>
    <property type="evidence" value="ECO:0007669"/>
    <property type="project" value="InterPro"/>
</dbReference>
<dbReference type="GO" id="GO:0016705">
    <property type="term" value="F:oxidoreductase activity, acting on paired donors, with incorporation or reduction of molecular oxygen"/>
    <property type="evidence" value="ECO:0007669"/>
    <property type="project" value="InterPro"/>
</dbReference>
<evidence type="ECO:0000256" key="3">
    <source>
        <dbReference type="ARBA" id="ARBA00010617"/>
    </source>
</evidence>
<dbReference type="Gene3D" id="1.10.630.10">
    <property type="entry name" value="Cytochrome P450"/>
    <property type="match status" value="1"/>
</dbReference>
<evidence type="ECO:0000256" key="10">
    <source>
        <dbReference type="ARBA" id="ARBA00023033"/>
    </source>
</evidence>
<dbReference type="PANTHER" id="PTHR47950">
    <property type="entry name" value="CYTOCHROME P450, FAMILY 76, SUBFAMILY C, POLYPEPTIDE 5-RELATED"/>
    <property type="match status" value="1"/>
</dbReference>
<protein>
    <submittedName>
        <fullName evidence="14">CYP76</fullName>
    </submittedName>
</protein>
<dbReference type="FunFam" id="1.10.630.10:FF:000007">
    <property type="entry name" value="Cytochrome P450 76C4"/>
    <property type="match status" value="1"/>
</dbReference>
<proteinExistence type="evidence at transcript level"/>
<dbReference type="GO" id="GO:0016020">
    <property type="term" value="C:membrane"/>
    <property type="evidence" value="ECO:0007669"/>
    <property type="project" value="UniProtKB-SubCell"/>
</dbReference>